<reference evidence="3 4" key="1">
    <citation type="submission" date="2018-10" db="EMBL/GenBank/DDBJ databases">
        <title>Genome sequence of Verticillium nonalfalfae VnAa140.</title>
        <authorList>
            <person name="Stajich J.E."/>
            <person name="Kasson M.T."/>
        </authorList>
    </citation>
    <scope>NUCLEOTIDE SEQUENCE [LARGE SCALE GENOMIC DNA]</scope>
    <source>
        <strain evidence="3 4">VnAa140</strain>
    </source>
</reference>
<feature type="region of interest" description="Disordered" evidence="1">
    <location>
        <begin position="168"/>
        <end position="209"/>
    </location>
</feature>
<dbReference type="InterPro" id="IPR035213">
    <property type="entry name" value="DUF5321"/>
</dbReference>
<evidence type="ECO:0000313" key="3">
    <source>
        <dbReference type="EMBL" id="RNJ56376.1"/>
    </source>
</evidence>
<keyword evidence="2" id="KW-1133">Transmembrane helix</keyword>
<keyword evidence="2" id="KW-0472">Membrane</keyword>
<evidence type="ECO:0000313" key="4">
    <source>
        <dbReference type="Proteomes" id="UP000267145"/>
    </source>
</evidence>
<name>A0A3M9Y9C0_9PEZI</name>
<evidence type="ECO:0000256" key="1">
    <source>
        <dbReference type="SAM" id="MobiDB-lite"/>
    </source>
</evidence>
<accession>A0A3M9Y9C0</accession>
<dbReference type="Proteomes" id="UP000267145">
    <property type="component" value="Unassembled WGS sequence"/>
</dbReference>
<keyword evidence="2" id="KW-0812">Transmembrane</keyword>
<organism evidence="3 4">
    <name type="scientific">Verticillium nonalfalfae</name>
    <dbReference type="NCBI Taxonomy" id="1051616"/>
    <lineage>
        <taxon>Eukaryota</taxon>
        <taxon>Fungi</taxon>
        <taxon>Dikarya</taxon>
        <taxon>Ascomycota</taxon>
        <taxon>Pezizomycotina</taxon>
        <taxon>Sordariomycetes</taxon>
        <taxon>Hypocreomycetidae</taxon>
        <taxon>Glomerellales</taxon>
        <taxon>Plectosphaerellaceae</taxon>
        <taxon>Verticillium</taxon>
    </lineage>
</organism>
<evidence type="ECO:0000256" key="2">
    <source>
        <dbReference type="SAM" id="Phobius"/>
    </source>
</evidence>
<dbReference type="EMBL" id="RBVV01000058">
    <property type="protein sequence ID" value="RNJ56376.1"/>
    <property type="molecule type" value="Genomic_DNA"/>
</dbReference>
<protein>
    <submittedName>
        <fullName evidence="3">Uncharacterized protein</fullName>
    </submittedName>
</protein>
<dbReference type="Pfam" id="PF17254">
    <property type="entry name" value="DUF5321"/>
    <property type="match status" value="1"/>
</dbReference>
<gene>
    <name evidence="3" type="ORF">D7B24_007325</name>
</gene>
<dbReference type="RefSeq" id="XP_028494534.1">
    <property type="nucleotide sequence ID" value="XM_028641435.1"/>
</dbReference>
<proteinExistence type="predicted"/>
<comment type="caution">
    <text evidence="3">The sequence shown here is derived from an EMBL/GenBank/DDBJ whole genome shotgun (WGS) entry which is preliminary data.</text>
</comment>
<keyword evidence="4" id="KW-1185">Reference proteome</keyword>
<feature type="compositionally biased region" description="Polar residues" evidence="1">
    <location>
        <begin position="196"/>
        <end position="209"/>
    </location>
</feature>
<dbReference type="GeneID" id="39611014"/>
<sequence>MSRHINRTLLASAAPLRTVTRAAPSIITRSNLPACRPSSSLPSVASTDFWKSLVPKPFRREEKLQDDPMIKRVKPKRSKEWNPATFYLVIFLLIGSMSINMIALRQRFDTFMRQSDVRIGLLREVVERIQRGEKVDVERALGTGDAAREQGWDDVLREIERDDAVRKEKANAKAKLDAEAAPRTAHTSEALPESPKPQQQQATGMGSFF</sequence>
<dbReference type="AlphaFoldDB" id="A0A3M9Y9C0"/>
<feature type="transmembrane region" description="Helical" evidence="2">
    <location>
        <begin position="84"/>
        <end position="104"/>
    </location>
</feature>
<feature type="compositionally biased region" description="Basic and acidic residues" evidence="1">
    <location>
        <begin position="168"/>
        <end position="180"/>
    </location>
</feature>